<comment type="catalytic activity">
    <reaction evidence="17">
        <text>7,8-dihydropteroate + L-glutamate + ATP = 7,8-dihydrofolate + ADP + phosphate + H(+)</text>
        <dbReference type="Rhea" id="RHEA:23584"/>
        <dbReference type="ChEBI" id="CHEBI:15378"/>
        <dbReference type="ChEBI" id="CHEBI:17839"/>
        <dbReference type="ChEBI" id="CHEBI:29985"/>
        <dbReference type="ChEBI" id="CHEBI:30616"/>
        <dbReference type="ChEBI" id="CHEBI:43474"/>
        <dbReference type="ChEBI" id="CHEBI:57451"/>
        <dbReference type="ChEBI" id="CHEBI:456216"/>
        <dbReference type="EC" id="6.3.2.12"/>
    </reaction>
</comment>
<dbReference type="PANTHER" id="PTHR11136">
    <property type="entry name" value="FOLYLPOLYGLUTAMATE SYNTHASE-RELATED"/>
    <property type="match status" value="1"/>
</dbReference>
<keyword evidence="12 18" id="KW-0067">ATP-binding</keyword>
<dbReference type="EMBL" id="JAGHKT020000001">
    <property type="protein sequence ID" value="MCM5671229.1"/>
    <property type="molecule type" value="Genomic_DNA"/>
</dbReference>
<dbReference type="Gene3D" id="3.40.1190.10">
    <property type="entry name" value="Mur-like, catalytic domain"/>
    <property type="match status" value="1"/>
</dbReference>
<accession>A0A1K1UEU5</accession>
<dbReference type="PANTHER" id="PTHR11136:SF0">
    <property type="entry name" value="DIHYDROFOLATE SYNTHETASE-RELATED"/>
    <property type="match status" value="1"/>
</dbReference>
<sequence>MNYLDSLYWIHERTKFGIKPGVKRMEWMLNHLNNPQLNIRGIHVGGTNGKGSTVAYLRAALVENGYEVGTFTSPFIETFNERISLNGYPISNDEIVELVKRVKPVSEALEQETELGSATEFEIITTMMFLYFGEIHPVDFVIVEAGLGIKNDSTNVFTPILSILTSIGLDHTDILGSTYLDIAKDKGAIIKPNVPVIYAVKNEEALKYIRDLAENQNAKPIELDREIIIVSEDDEFTYRYKDYELETIILDMIGDHQKENASLAITALIELNEENIIELDFNKMIDAIESVCWTGRIEQVKEKPLIIIDGAHNNESVEALVSTIKNYYDLEKMDVLFSAIKGKPVNEMLSKLQNLAGTFYFTEFDFHKALSKQELLESIDADNIEYIDDYVDFINHYDGEGLLITGSLYFISEVKSKVEFNS</sequence>
<comment type="similarity">
    <text evidence="4 18">Belongs to the folylpolyglutamate synthase family.</text>
</comment>
<evidence type="ECO:0000256" key="6">
    <source>
        <dbReference type="ARBA" id="ARBA00013023"/>
    </source>
</evidence>
<dbReference type="InterPro" id="IPR001645">
    <property type="entry name" value="Folylpolyglutamate_synth"/>
</dbReference>
<keyword evidence="14" id="KW-0289">Folate biosynthesis</keyword>
<dbReference type="RefSeq" id="WP_017176149.1">
    <property type="nucleotide sequence ID" value="NZ_CABMJU010000052.1"/>
</dbReference>
<evidence type="ECO:0000256" key="8">
    <source>
        <dbReference type="ARBA" id="ARBA00019357"/>
    </source>
</evidence>
<comment type="pathway">
    <text evidence="2">Cofactor biosynthesis; tetrahydrofolate biosynthesis; 7,8-dihydrofolate from 2-amino-4-hydroxy-6-hydroxymethyl-7,8-dihydropteridine diphosphate and 4-aminobenzoate: step 2/2.</text>
</comment>
<dbReference type="GO" id="GO:0005524">
    <property type="term" value="F:ATP binding"/>
    <property type="evidence" value="ECO:0007669"/>
    <property type="project" value="UniProtKB-KW"/>
</dbReference>
<evidence type="ECO:0000256" key="5">
    <source>
        <dbReference type="ARBA" id="ARBA00011245"/>
    </source>
</evidence>
<evidence type="ECO:0000256" key="14">
    <source>
        <dbReference type="ARBA" id="ARBA00022909"/>
    </source>
</evidence>
<dbReference type="EC" id="6.3.2.17" evidence="7"/>
<dbReference type="InterPro" id="IPR004101">
    <property type="entry name" value="Mur_ligase_C"/>
</dbReference>
<keyword evidence="11 18" id="KW-0547">Nucleotide-binding</keyword>
<comment type="catalytic activity">
    <reaction evidence="16">
        <text>(6S)-5,6,7,8-tetrahydrofolyl-(gamma-L-Glu)(n) + L-glutamate + ATP = (6S)-5,6,7,8-tetrahydrofolyl-(gamma-L-Glu)(n+1) + ADP + phosphate + H(+)</text>
        <dbReference type="Rhea" id="RHEA:10580"/>
        <dbReference type="Rhea" id="RHEA-COMP:14738"/>
        <dbReference type="Rhea" id="RHEA-COMP:14740"/>
        <dbReference type="ChEBI" id="CHEBI:15378"/>
        <dbReference type="ChEBI" id="CHEBI:29985"/>
        <dbReference type="ChEBI" id="CHEBI:30616"/>
        <dbReference type="ChEBI" id="CHEBI:43474"/>
        <dbReference type="ChEBI" id="CHEBI:141005"/>
        <dbReference type="ChEBI" id="CHEBI:456216"/>
        <dbReference type="EC" id="6.3.2.17"/>
    </reaction>
</comment>
<dbReference type="SUPFAM" id="SSF53244">
    <property type="entry name" value="MurD-like peptide ligases, peptide-binding domain"/>
    <property type="match status" value="1"/>
</dbReference>
<dbReference type="EC" id="6.3.2.12" evidence="6"/>
<evidence type="ECO:0000256" key="10">
    <source>
        <dbReference type="ARBA" id="ARBA00022723"/>
    </source>
</evidence>
<dbReference type="Pfam" id="PF08245">
    <property type="entry name" value="Mur_ligase_M"/>
    <property type="match status" value="1"/>
</dbReference>
<reference evidence="21 22" key="1">
    <citation type="submission" date="2022-06" db="EMBL/GenBank/DDBJ databases">
        <title>Staphylococcus hominis ShoR14 genome sequence.</title>
        <authorList>
            <person name="Yeo C.C."/>
            <person name="Chew C.H."/>
            <person name="Che Hamzah A.M."/>
            <person name="Al-Trad E.I."/>
        </authorList>
    </citation>
    <scope>NUCLEOTIDE SEQUENCE [LARGE SCALE GENOMIC DNA]</scope>
    <source>
        <strain evidence="21 22">ShoR14</strain>
    </source>
</reference>
<evidence type="ECO:0000256" key="18">
    <source>
        <dbReference type="PIRNR" id="PIRNR001563"/>
    </source>
</evidence>
<evidence type="ECO:0000313" key="21">
    <source>
        <dbReference type="EMBL" id="MCM5671229.1"/>
    </source>
</evidence>
<dbReference type="Proteomes" id="UP000665944">
    <property type="component" value="Unassembled WGS sequence"/>
</dbReference>
<evidence type="ECO:0000256" key="11">
    <source>
        <dbReference type="ARBA" id="ARBA00022741"/>
    </source>
</evidence>
<feature type="domain" description="Mur ligase C-terminal" evidence="19">
    <location>
        <begin position="295"/>
        <end position="396"/>
    </location>
</feature>
<dbReference type="NCBIfam" id="TIGR01499">
    <property type="entry name" value="folC"/>
    <property type="match status" value="1"/>
</dbReference>
<dbReference type="InterPro" id="IPR013221">
    <property type="entry name" value="Mur_ligase_cen"/>
</dbReference>
<comment type="cofactor">
    <cofactor evidence="1">
        <name>Mg(2+)</name>
        <dbReference type="ChEBI" id="CHEBI:18420"/>
    </cofactor>
</comment>
<dbReference type="GO" id="GO:0008841">
    <property type="term" value="F:dihydrofolate synthase activity"/>
    <property type="evidence" value="ECO:0007669"/>
    <property type="project" value="UniProtKB-EC"/>
</dbReference>
<protein>
    <recommendedName>
        <fullName evidence="8">Dihydrofolate synthase/folylpolyglutamate synthase</fullName>
        <ecNumber evidence="6">6.3.2.12</ecNumber>
        <ecNumber evidence="7">6.3.2.17</ecNumber>
    </recommendedName>
    <alternativeName>
        <fullName evidence="15">Tetrahydrofolylpolyglutamate synthase</fullName>
    </alternativeName>
</protein>
<comment type="pathway">
    <text evidence="3">Cofactor biosynthesis; tetrahydrofolylpolyglutamate biosynthesis.</text>
</comment>
<keyword evidence="9 18" id="KW-0436">Ligase</keyword>
<dbReference type="GO" id="GO:0046656">
    <property type="term" value="P:folic acid biosynthetic process"/>
    <property type="evidence" value="ECO:0007669"/>
    <property type="project" value="UniProtKB-KW"/>
</dbReference>
<gene>
    <name evidence="21" type="ORF">J7T32_000425</name>
</gene>
<keyword evidence="13" id="KW-0460">Magnesium</keyword>
<evidence type="ECO:0000256" key="9">
    <source>
        <dbReference type="ARBA" id="ARBA00022598"/>
    </source>
</evidence>
<feature type="domain" description="Mur ligase central" evidence="20">
    <location>
        <begin position="44"/>
        <end position="267"/>
    </location>
</feature>
<dbReference type="SUPFAM" id="SSF53623">
    <property type="entry name" value="MurD-like peptide ligases, catalytic domain"/>
    <property type="match status" value="1"/>
</dbReference>
<proteinExistence type="inferred from homology"/>
<evidence type="ECO:0000256" key="15">
    <source>
        <dbReference type="ARBA" id="ARBA00030592"/>
    </source>
</evidence>
<dbReference type="PIRSF" id="PIRSF001563">
    <property type="entry name" value="Folylpolyglu_synth"/>
    <property type="match status" value="1"/>
</dbReference>
<evidence type="ECO:0000256" key="2">
    <source>
        <dbReference type="ARBA" id="ARBA00004799"/>
    </source>
</evidence>
<evidence type="ECO:0000256" key="1">
    <source>
        <dbReference type="ARBA" id="ARBA00001946"/>
    </source>
</evidence>
<dbReference type="GO" id="GO:0004326">
    <property type="term" value="F:tetrahydrofolylpolyglutamate synthase activity"/>
    <property type="evidence" value="ECO:0007669"/>
    <property type="project" value="UniProtKB-EC"/>
</dbReference>
<name>A0A1K1UEU5_STAHO</name>
<dbReference type="Gene3D" id="3.90.190.20">
    <property type="entry name" value="Mur ligase, C-terminal domain"/>
    <property type="match status" value="1"/>
</dbReference>
<dbReference type="FunFam" id="3.40.1190.10:FF:000004">
    <property type="entry name" value="Dihydrofolate synthase/folylpolyglutamate synthase"/>
    <property type="match status" value="1"/>
</dbReference>
<evidence type="ECO:0000259" key="19">
    <source>
        <dbReference type="Pfam" id="PF02875"/>
    </source>
</evidence>
<evidence type="ECO:0000259" key="20">
    <source>
        <dbReference type="Pfam" id="PF08245"/>
    </source>
</evidence>
<evidence type="ECO:0000313" key="22">
    <source>
        <dbReference type="Proteomes" id="UP000665944"/>
    </source>
</evidence>
<dbReference type="GO" id="GO:0046872">
    <property type="term" value="F:metal ion binding"/>
    <property type="evidence" value="ECO:0007669"/>
    <property type="project" value="UniProtKB-KW"/>
</dbReference>
<comment type="subunit">
    <text evidence="5">Monomer.</text>
</comment>
<dbReference type="AlphaFoldDB" id="A0A1K1UEU5"/>
<evidence type="ECO:0000256" key="4">
    <source>
        <dbReference type="ARBA" id="ARBA00008276"/>
    </source>
</evidence>
<evidence type="ECO:0000256" key="13">
    <source>
        <dbReference type="ARBA" id="ARBA00022842"/>
    </source>
</evidence>
<dbReference type="GO" id="GO:0005737">
    <property type="term" value="C:cytoplasm"/>
    <property type="evidence" value="ECO:0007669"/>
    <property type="project" value="TreeGrafter"/>
</dbReference>
<dbReference type="InterPro" id="IPR036615">
    <property type="entry name" value="Mur_ligase_C_dom_sf"/>
</dbReference>
<evidence type="ECO:0000256" key="16">
    <source>
        <dbReference type="ARBA" id="ARBA00047493"/>
    </source>
</evidence>
<evidence type="ECO:0000256" key="12">
    <source>
        <dbReference type="ARBA" id="ARBA00022840"/>
    </source>
</evidence>
<keyword evidence="22" id="KW-1185">Reference proteome</keyword>
<dbReference type="InterPro" id="IPR036565">
    <property type="entry name" value="Mur-like_cat_sf"/>
</dbReference>
<evidence type="ECO:0000256" key="7">
    <source>
        <dbReference type="ARBA" id="ARBA00013025"/>
    </source>
</evidence>
<keyword evidence="10" id="KW-0479">Metal-binding</keyword>
<dbReference type="eggNOG" id="COG0285">
    <property type="taxonomic scope" value="Bacteria"/>
</dbReference>
<comment type="caution">
    <text evidence="21">The sequence shown here is derived from an EMBL/GenBank/DDBJ whole genome shotgun (WGS) entry which is preliminary data.</text>
</comment>
<evidence type="ECO:0000256" key="17">
    <source>
        <dbReference type="ARBA" id="ARBA00049161"/>
    </source>
</evidence>
<organism evidence="21 22">
    <name type="scientific">Staphylococcus hominis</name>
    <dbReference type="NCBI Taxonomy" id="1290"/>
    <lineage>
        <taxon>Bacteria</taxon>
        <taxon>Bacillati</taxon>
        <taxon>Bacillota</taxon>
        <taxon>Bacilli</taxon>
        <taxon>Bacillales</taxon>
        <taxon>Staphylococcaceae</taxon>
        <taxon>Staphylococcus</taxon>
    </lineage>
</organism>
<evidence type="ECO:0000256" key="3">
    <source>
        <dbReference type="ARBA" id="ARBA00005150"/>
    </source>
</evidence>
<dbReference type="Pfam" id="PF02875">
    <property type="entry name" value="Mur_ligase_C"/>
    <property type="match status" value="1"/>
</dbReference>